<keyword evidence="3" id="KW-1185">Reference proteome</keyword>
<dbReference type="Gene3D" id="2.40.50.140">
    <property type="entry name" value="Nucleic acid-binding proteins"/>
    <property type="match status" value="1"/>
</dbReference>
<dbReference type="Proteomes" id="UP000734854">
    <property type="component" value="Unassembled WGS sequence"/>
</dbReference>
<evidence type="ECO:0000313" key="2">
    <source>
        <dbReference type="EMBL" id="KAG6469906.1"/>
    </source>
</evidence>
<sequence>MFALVEAKEAKDTSTPIIDQEGDVVISAVETDHHPNRLSMCNMLTLPTEEECGERDTTGEARKGTRRDVTEQALKGDVTAQAQRGHDATRPISGRQSGRVSVLHILRRLEWWSVSTAETTTSPSWSMMGVDASPCFLSLLHQREHGRDFDVVVERARMEVAAVELEKLVRLRRTITLYRGSIQLKVRDVLVENDPDMETLHSLDCIRLPREVYDKPGPSNR</sequence>
<evidence type="ECO:0000313" key="3">
    <source>
        <dbReference type="Proteomes" id="UP000734854"/>
    </source>
</evidence>
<comment type="caution">
    <text evidence="2">The sequence shown here is derived from an EMBL/GenBank/DDBJ whole genome shotgun (WGS) entry which is preliminary data.</text>
</comment>
<reference evidence="2 3" key="1">
    <citation type="submission" date="2020-08" db="EMBL/GenBank/DDBJ databases">
        <title>Plant Genome Project.</title>
        <authorList>
            <person name="Zhang R.-G."/>
        </authorList>
    </citation>
    <scope>NUCLEOTIDE SEQUENCE [LARGE SCALE GENOMIC DNA]</scope>
    <source>
        <tissue evidence="2">Rhizome</tissue>
    </source>
</reference>
<dbReference type="EMBL" id="JACMSC010000021">
    <property type="protein sequence ID" value="KAG6469906.1"/>
    <property type="molecule type" value="Genomic_DNA"/>
</dbReference>
<gene>
    <name evidence="2" type="ORF">ZIOFF_070839</name>
</gene>
<feature type="region of interest" description="Disordered" evidence="1">
    <location>
        <begin position="73"/>
        <end position="94"/>
    </location>
</feature>
<dbReference type="InterPro" id="IPR012340">
    <property type="entry name" value="NA-bd_OB-fold"/>
</dbReference>
<name>A0A8J5ETB8_ZINOF</name>
<evidence type="ECO:0000256" key="1">
    <source>
        <dbReference type="SAM" id="MobiDB-lite"/>
    </source>
</evidence>
<accession>A0A8J5ETB8</accession>
<protein>
    <submittedName>
        <fullName evidence="2">Uncharacterized protein</fullName>
    </submittedName>
</protein>
<dbReference type="AlphaFoldDB" id="A0A8J5ETB8"/>
<organism evidence="2 3">
    <name type="scientific">Zingiber officinale</name>
    <name type="common">Ginger</name>
    <name type="synonym">Amomum zingiber</name>
    <dbReference type="NCBI Taxonomy" id="94328"/>
    <lineage>
        <taxon>Eukaryota</taxon>
        <taxon>Viridiplantae</taxon>
        <taxon>Streptophyta</taxon>
        <taxon>Embryophyta</taxon>
        <taxon>Tracheophyta</taxon>
        <taxon>Spermatophyta</taxon>
        <taxon>Magnoliopsida</taxon>
        <taxon>Liliopsida</taxon>
        <taxon>Zingiberales</taxon>
        <taxon>Zingiberaceae</taxon>
        <taxon>Zingiber</taxon>
    </lineage>
</organism>
<proteinExistence type="predicted"/>